<dbReference type="RefSeq" id="WP_145081032.1">
    <property type="nucleotide sequence ID" value="NZ_CP036425.1"/>
</dbReference>
<dbReference type="Proteomes" id="UP000317369">
    <property type="component" value="Chromosome"/>
</dbReference>
<organism evidence="2 3">
    <name type="scientific">Poriferisphaera corsica</name>
    <dbReference type="NCBI Taxonomy" id="2528020"/>
    <lineage>
        <taxon>Bacteria</taxon>
        <taxon>Pseudomonadati</taxon>
        <taxon>Planctomycetota</taxon>
        <taxon>Phycisphaerae</taxon>
        <taxon>Phycisphaerales</taxon>
        <taxon>Phycisphaeraceae</taxon>
        <taxon>Poriferisphaera</taxon>
    </lineage>
</organism>
<keyword evidence="3" id="KW-1185">Reference proteome</keyword>
<keyword evidence="1" id="KW-0732">Signal</keyword>
<gene>
    <name evidence="2" type="ORF">KS4_36160</name>
</gene>
<evidence type="ECO:0000256" key="1">
    <source>
        <dbReference type="SAM" id="SignalP"/>
    </source>
</evidence>
<accession>A0A517YZD7</accession>
<feature type="chain" id="PRO_5022049142" description="DUF1800 domain-containing protein" evidence="1">
    <location>
        <begin position="23"/>
        <end position="527"/>
    </location>
</feature>
<proteinExistence type="predicted"/>
<feature type="signal peptide" evidence="1">
    <location>
        <begin position="1"/>
        <end position="22"/>
    </location>
</feature>
<dbReference type="KEGG" id="pcor:KS4_36160"/>
<dbReference type="OrthoDB" id="9772295at2"/>
<dbReference type="EMBL" id="CP036425">
    <property type="protein sequence ID" value="QDU35533.1"/>
    <property type="molecule type" value="Genomic_DNA"/>
</dbReference>
<sequence precursor="true">MKHTTIILALLAILSITFSAYAAPPRRKPQPKLDMTLTDAQAYHVLSRLTFNATPTDHQALTSQSYNDWLESQLNPSSIPNLTSQSYTQKNFPALYLSISDAIRTYNPPYDKNKERIDEQKKRNRLRNNINKQLRAFVIYNAVNSPRQFEEVILDFWRNHFTVDQNKNFLPYLAPDFENTLRKHAFGRFDQLLLATAQHPAMLLYLDNNISQKPFTDREQRIVSAADRRRTPKSQSIQQLERQRGLNENYARELMELHTLGVDNGYSQHDVTELARALTGWTAAWINDGKYTNQSNQNATYQFYFNENAHDFNRKNILNLRFSGKSGIKEGLEVITKLARHRNTANFIAYKLCRYFISDTPPPEIVKAAANTFVRTKGNLTAVYRTILTSQQFLNPQNHRTKFRTPFEFTIAALRATNATISRYDAIVYAMDRMGQSLYRCPDPTGYYDQSEAWLDPGVMIYRWQFAQNLANNRIKGVRASSLSPSNITSILNPDTLSPELKKLLQLNPSPANYTALILGSPEFQMQ</sequence>
<protein>
    <recommendedName>
        <fullName evidence="4">DUF1800 domain-containing protein</fullName>
    </recommendedName>
</protein>
<dbReference type="Pfam" id="PF08811">
    <property type="entry name" value="DUF1800"/>
    <property type="match status" value="1"/>
</dbReference>
<dbReference type="InterPro" id="IPR014917">
    <property type="entry name" value="DUF1800"/>
</dbReference>
<evidence type="ECO:0000313" key="3">
    <source>
        <dbReference type="Proteomes" id="UP000317369"/>
    </source>
</evidence>
<evidence type="ECO:0000313" key="2">
    <source>
        <dbReference type="EMBL" id="QDU35533.1"/>
    </source>
</evidence>
<dbReference type="AlphaFoldDB" id="A0A517YZD7"/>
<evidence type="ECO:0008006" key="4">
    <source>
        <dbReference type="Google" id="ProtNLM"/>
    </source>
</evidence>
<name>A0A517YZD7_9BACT</name>
<reference evidence="2 3" key="1">
    <citation type="submission" date="2019-02" db="EMBL/GenBank/DDBJ databases">
        <title>Deep-cultivation of Planctomycetes and their phenomic and genomic characterization uncovers novel biology.</title>
        <authorList>
            <person name="Wiegand S."/>
            <person name="Jogler M."/>
            <person name="Boedeker C."/>
            <person name="Pinto D."/>
            <person name="Vollmers J."/>
            <person name="Rivas-Marin E."/>
            <person name="Kohn T."/>
            <person name="Peeters S.H."/>
            <person name="Heuer A."/>
            <person name="Rast P."/>
            <person name="Oberbeckmann S."/>
            <person name="Bunk B."/>
            <person name="Jeske O."/>
            <person name="Meyerdierks A."/>
            <person name="Storesund J.E."/>
            <person name="Kallscheuer N."/>
            <person name="Luecker S."/>
            <person name="Lage O.M."/>
            <person name="Pohl T."/>
            <person name="Merkel B.J."/>
            <person name="Hornburger P."/>
            <person name="Mueller R.-W."/>
            <person name="Bruemmer F."/>
            <person name="Labrenz M."/>
            <person name="Spormann A.M."/>
            <person name="Op den Camp H."/>
            <person name="Overmann J."/>
            <person name="Amann R."/>
            <person name="Jetten M.S.M."/>
            <person name="Mascher T."/>
            <person name="Medema M.H."/>
            <person name="Devos D.P."/>
            <person name="Kaster A.-K."/>
            <person name="Ovreas L."/>
            <person name="Rohde M."/>
            <person name="Galperin M.Y."/>
            <person name="Jogler C."/>
        </authorList>
    </citation>
    <scope>NUCLEOTIDE SEQUENCE [LARGE SCALE GENOMIC DNA]</scope>
    <source>
        <strain evidence="2 3">KS4</strain>
    </source>
</reference>